<dbReference type="SUPFAM" id="SSF118359">
    <property type="entry name" value="Expressed protein At2g23090/F21P24.15"/>
    <property type="match status" value="1"/>
</dbReference>
<evidence type="ECO:0000313" key="6">
    <source>
        <dbReference type="EMBL" id="KIS71354.1"/>
    </source>
</evidence>
<dbReference type="AlphaFoldDB" id="A0A0D1E5S0"/>
<dbReference type="PANTHER" id="PTHR21213:SF0">
    <property type="entry name" value="ZINC FINGER PROTEIN 706"/>
    <property type="match status" value="1"/>
</dbReference>
<evidence type="ECO:0000256" key="2">
    <source>
        <dbReference type="ARBA" id="ARBA00004496"/>
    </source>
</evidence>
<dbReference type="EMBL" id="CM003141">
    <property type="protein sequence ID" value="KIS71354.1"/>
    <property type="molecule type" value="Genomic_DNA"/>
</dbReference>
<gene>
    <name evidence="6" type="ORF">UMAG_11862</name>
</gene>
<evidence type="ECO:0000256" key="5">
    <source>
        <dbReference type="SAM" id="MobiDB-lite"/>
    </source>
</evidence>
<evidence type="ECO:0000256" key="4">
    <source>
        <dbReference type="ARBA" id="ARBA00023242"/>
    </source>
</evidence>
<sequence>MVSEQVRGHAKQQAQEAAAKRAAAAKGGKSQLGEARQKGLKFTCPKCMGQNPTQNYKVLKEHFENKHPKDSVPPECSFTV</sequence>
<dbReference type="Gene3D" id="4.10.1050.10">
    <property type="entry name" value="At2g23090-like"/>
    <property type="match status" value="1"/>
</dbReference>
<dbReference type="PANTHER" id="PTHR21213">
    <property type="entry name" value="GEO09665P1-RELATED"/>
    <property type="match status" value="1"/>
</dbReference>
<dbReference type="KEGG" id="uma:UMAG_11862"/>
<dbReference type="GeneID" id="23567686"/>
<accession>A0A0D1E5S0</accession>
<dbReference type="VEuPathDB" id="FungiDB:UMAG_11862"/>
<feature type="compositionally biased region" description="Low complexity" evidence="5">
    <location>
        <begin position="11"/>
        <end position="26"/>
    </location>
</feature>
<reference evidence="6 7" key="1">
    <citation type="journal article" date="2006" name="Nature">
        <title>Insights from the genome of the biotrophic fungal plant pathogen Ustilago maydis.</title>
        <authorList>
            <person name="Kamper J."/>
            <person name="Kahmann R."/>
            <person name="Bolker M."/>
            <person name="Ma L.J."/>
            <person name="Brefort T."/>
            <person name="Saville B.J."/>
            <person name="Banuett F."/>
            <person name="Kronstad J.W."/>
            <person name="Gold S.E."/>
            <person name="Muller O."/>
            <person name="Perlin M.H."/>
            <person name="Wosten H.A."/>
            <person name="de Vries R."/>
            <person name="Ruiz-Herrera J."/>
            <person name="Reynaga-Pena C.G."/>
            <person name="Snetselaar K."/>
            <person name="McCann M."/>
            <person name="Perez-Martin J."/>
            <person name="Feldbrugge M."/>
            <person name="Basse C.W."/>
            <person name="Steinberg G."/>
            <person name="Ibeas J.I."/>
            <person name="Holloman W."/>
            <person name="Guzman P."/>
            <person name="Farman M."/>
            <person name="Stajich J.E."/>
            <person name="Sentandreu R."/>
            <person name="Gonzalez-Prieto J.M."/>
            <person name="Kennell J.C."/>
            <person name="Molina L."/>
            <person name="Schirawski J."/>
            <person name="Mendoza-Mendoza A."/>
            <person name="Greilinger D."/>
            <person name="Munch K."/>
            <person name="Rossel N."/>
            <person name="Scherer M."/>
            <person name="Vranes M."/>
            <person name="Ladendorf O."/>
            <person name="Vincon V."/>
            <person name="Fuchs U."/>
            <person name="Sandrock B."/>
            <person name="Meng S."/>
            <person name="Ho E.C."/>
            <person name="Cahill M.J."/>
            <person name="Boyce K.J."/>
            <person name="Klose J."/>
            <person name="Klosterman S.J."/>
            <person name="Deelstra H.J."/>
            <person name="Ortiz-Castellanos L."/>
            <person name="Li W."/>
            <person name="Sanchez-Alonso P."/>
            <person name="Schreier P.H."/>
            <person name="Hauser-Hahn I."/>
            <person name="Vaupel M."/>
            <person name="Koopmann E."/>
            <person name="Friedrich G."/>
            <person name="Voss H."/>
            <person name="Schluter T."/>
            <person name="Margolis J."/>
            <person name="Platt D."/>
            <person name="Swimmer C."/>
            <person name="Gnirke A."/>
            <person name="Chen F."/>
            <person name="Vysotskaia V."/>
            <person name="Mannhaupt G."/>
            <person name="Guldener U."/>
            <person name="Munsterkotter M."/>
            <person name="Haase D."/>
            <person name="Oesterheld M."/>
            <person name="Mewes H.W."/>
            <person name="Mauceli E.W."/>
            <person name="DeCaprio D."/>
            <person name="Wade C.M."/>
            <person name="Butler J."/>
            <person name="Young S."/>
            <person name="Jaffe D.B."/>
            <person name="Calvo S."/>
            <person name="Nusbaum C."/>
            <person name="Galagan J."/>
            <person name="Birren B.W."/>
        </authorList>
    </citation>
    <scope>NUCLEOTIDE SEQUENCE [LARGE SCALE GENOMIC DNA]</scope>
    <source>
        <strain evidence="7">DSM 14603 / FGSC 9021 / UM521</strain>
    </source>
</reference>
<keyword evidence="4" id="KW-0539">Nucleus</keyword>
<evidence type="ECO:0000313" key="7">
    <source>
        <dbReference type="Proteomes" id="UP000000561"/>
    </source>
</evidence>
<dbReference type="InterPro" id="IPR045230">
    <property type="entry name" value="MBS1/2-like"/>
</dbReference>
<keyword evidence="3" id="KW-0963">Cytoplasm</keyword>
<evidence type="ECO:0000256" key="3">
    <source>
        <dbReference type="ARBA" id="ARBA00022490"/>
    </source>
</evidence>
<evidence type="ECO:0000256" key="1">
    <source>
        <dbReference type="ARBA" id="ARBA00004123"/>
    </source>
</evidence>
<organism evidence="6 7">
    <name type="scientific">Mycosarcoma maydis</name>
    <name type="common">Corn smut fungus</name>
    <name type="synonym">Ustilago maydis</name>
    <dbReference type="NCBI Taxonomy" id="5270"/>
    <lineage>
        <taxon>Eukaryota</taxon>
        <taxon>Fungi</taxon>
        <taxon>Dikarya</taxon>
        <taxon>Basidiomycota</taxon>
        <taxon>Ustilaginomycotina</taxon>
        <taxon>Ustilaginomycetes</taxon>
        <taxon>Ustilaginales</taxon>
        <taxon>Ustilaginaceae</taxon>
        <taxon>Mycosarcoma</taxon>
    </lineage>
</organism>
<dbReference type="Proteomes" id="UP000000561">
    <property type="component" value="Chromosome 2"/>
</dbReference>
<dbReference type="GO" id="GO:0005634">
    <property type="term" value="C:nucleus"/>
    <property type="evidence" value="ECO:0007669"/>
    <property type="project" value="UniProtKB-SubCell"/>
</dbReference>
<dbReference type="InParanoid" id="A0A0D1E5S0"/>
<dbReference type="GO" id="GO:0005737">
    <property type="term" value="C:cytoplasm"/>
    <property type="evidence" value="ECO:0007669"/>
    <property type="project" value="UniProtKB-SubCell"/>
</dbReference>
<comment type="subcellular location">
    <subcellularLocation>
        <location evidence="2">Cytoplasm</location>
    </subcellularLocation>
    <subcellularLocation>
        <location evidence="1">Nucleus</location>
    </subcellularLocation>
</comment>
<dbReference type="InterPro" id="IPR026939">
    <property type="entry name" value="ZNF706/At2g23090_sf"/>
</dbReference>
<dbReference type="OrthoDB" id="73348at2759"/>
<feature type="region of interest" description="Disordered" evidence="5">
    <location>
        <begin position="1"/>
        <end position="35"/>
    </location>
</feature>
<proteinExistence type="predicted"/>
<protein>
    <submittedName>
        <fullName evidence="6">Uncharacterized protein</fullName>
    </submittedName>
</protein>
<dbReference type="RefSeq" id="XP_011387470.1">
    <property type="nucleotide sequence ID" value="XM_011389168.1"/>
</dbReference>
<keyword evidence="7" id="KW-1185">Reference proteome</keyword>
<name>A0A0D1E5S0_MYCMD</name>